<reference evidence="1" key="1">
    <citation type="journal article" date="2022" name="bioRxiv">
        <title>Sequencing and chromosome-scale assembly of the giantPleurodeles waltlgenome.</title>
        <authorList>
            <person name="Brown T."/>
            <person name="Elewa A."/>
            <person name="Iarovenko S."/>
            <person name="Subramanian E."/>
            <person name="Araus A.J."/>
            <person name="Petzold A."/>
            <person name="Susuki M."/>
            <person name="Suzuki K.-i.T."/>
            <person name="Hayashi T."/>
            <person name="Toyoda A."/>
            <person name="Oliveira C."/>
            <person name="Osipova E."/>
            <person name="Leigh N.D."/>
            <person name="Simon A."/>
            <person name="Yun M.H."/>
        </authorList>
    </citation>
    <scope>NUCLEOTIDE SEQUENCE</scope>
    <source>
        <strain evidence="1">20211129_DDA</strain>
        <tissue evidence="1">Liver</tissue>
    </source>
</reference>
<proteinExistence type="predicted"/>
<dbReference type="EMBL" id="JANPWB010000013">
    <property type="protein sequence ID" value="KAJ1106307.1"/>
    <property type="molecule type" value="Genomic_DNA"/>
</dbReference>
<keyword evidence="2" id="KW-1185">Reference proteome</keyword>
<comment type="caution">
    <text evidence="1">The sequence shown here is derived from an EMBL/GenBank/DDBJ whole genome shotgun (WGS) entry which is preliminary data.</text>
</comment>
<sequence length="229" mass="24917">MSGRQRVGGRGRSLQGNGAVWQVSCLGAQFGEAHARYDLGIEIEEGLFQEAGQAVGFPDSWGECNKMAAPIELTELIVISDSEEESNVQGSNFTAGMQAVGGEKNNICRLRQMQVEERSLRGKAFGLEPQHRAAEIVKMGCDNAPGLCGSGDLAKQKTAMEKRSSLAAPVKGTFLMNRQVVFIVDNQTVVSLVNSQKARDEKWRRFRGLVPGADLLKPLLPVVLWELGM</sequence>
<dbReference type="Proteomes" id="UP001066276">
    <property type="component" value="Chromosome 9"/>
</dbReference>
<name>A0AAV7MVD1_PLEWA</name>
<protein>
    <submittedName>
        <fullName evidence="1">Uncharacterized protein</fullName>
    </submittedName>
</protein>
<dbReference type="AlphaFoldDB" id="A0AAV7MVD1"/>
<accession>A0AAV7MVD1</accession>
<gene>
    <name evidence="1" type="ORF">NDU88_003708</name>
</gene>
<evidence type="ECO:0000313" key="2">
    <source>
        <dbReference type="Proteomes" id="UP001066276"/>
    </source>
</evidence>
<organism evidence="1 2">
    <name type="scientific">Pleurodeles waltl</name>
    <name type="common">Iberian ribbed newt</name>
    <dbReference type="NCBI Taxonomy" id="8319"/>
    <lineage>
        <taxon>Eukaryota</taxon>
        <taxon>Metazoa</taxon>
        <taxon>Chordata</taxon>
        <taxon>Craniata</taxon>
        <taxon>Vertebrata</taxon>
        <taxon>Euteleostomi</taxon>
        <taxon>Amphibia</taxon>
        <taxon>Batrachia</taxon>
        <taxon>Caudata</taxon>
        <taxon>Salamandroidea</taxon>
        <taxon>Salamandridae</taxon>
        <taxon>Pleurodelinae</taxon>
        <taxon>Pleurodeles</taxon>
    </lineage>
</organism>
<evidence type="ECO:0000313" key="1">
    <source>
        <dbReference type="EMBL" id="KAJ1106307.1"/>
    </source>
</evidence>